<dbReference type="Proteomes" id="UP000286641">
    <property type="component" value="Unplaced"/>
</dbReference>
<evidence type="ECO:0000313" key="2">
    <source>
        <dbReference type="Proteomes" id="UP000286641"/>
    </source>
</evidence>
<protein>
    <submittedName>
        <fullName evidence="3">DNA mismatch repair protein Msh3-like isoform X1</fullName>
    </submittedName>
</protein>
<reference evidence="3" key="2">
    <citation type="submission" date="2025-08" db="UniProtKB">
        <authorList>
            <consortium name="RefSeq"/>
        </authorList>
    </citation>
    <scope>IDENTIFICATION</scope>
    <source>
        <tissue evidence="3">Blood</tissue>
    </source>
</reference>
<organism evidence="2 3">
    <name type="scientific">Callorhinus ursinus</name>
    <name type="common">Northern fur seal</name>
    <dbReference type="NCBI Taxonomy" id="34884"/>
    <lineage>
        <taxon>Eukaryota</taxon>
        <taxon>Metazoa</taxon>
        <taxon>Chordata</taxon>
        <taxon>Craniata</taxon>
        <taxon>Vertebrata</taxon>
        <taxon>Euteleostomi</taxon>
        <taxon>Mammalia</taxon>
        <taxon>Eutheria</taxon>
        <taxon>Laurasiatheria</taxon>
        <taxon>Carnivora</taxon>
        <taxon>Caniformia</taxon>
        <taxon>Pinnipedia</taxon>
        <taxon>Otariidae</taxon>
        <taxon>Callorhinus</taxon>
    </lineage>
</organism>
<name>A0A3Q7NBC9_CALUR</name>
<proteinExistence type="predicted"/>
<evidence type="ECO:0000313" key="3">
    <source>
        <dbReference type="RefSeq" id="XP_025717369.1"/>
    </source>
</evidence>
<dbReference type="InParanoid" id="A0A3Q7NBC9"/>
<dbReference type="AlphaFoldDB" id="A0A3Q7NBC9"/>
<dbReference type="RefSeq" id="XP_025717369.1">
    <property type="nucleotide sequence ID" value="XM_025861584.1"/>
</dbReference>
<sequence length="112" mass="11506">MSGRKPASGRAAATGPALAGQAVLSRFFHSTGSLKSTSSPSGAAEKADPDSDSAAPLAPTFPPQVPPRVVAEIDSSKKRPLESDGPVQKKAKKVQEKEGRSDSMMFGNPGES</sequence>
<evidence type="ECO:0000256" key="1">
    <source>
        <dbReference type="SAM" id="MobiDB-lite"/>
    </source>
</evidence>
<feature type="compositionally biased region" description="Low complexity" evidence="1">
    <location>
        <begin position="31"/>
        <end position="44"/>
    </location>
</feature>
<accession>A0A3Q7NBC9</accession>
<gene>
    <name evidence="3" type="primary">LOC112815564</name>
</gene>
<reference key="1">
    <citation type="submission" date="2019-01" db="UniProtKB">
        <authorList>
            <consortium name="RefSeq"/>
        </authorList>
    </citation>
    <scope>IDENTIFICATION</scope>
</reference>
<feature type="region of interest" description="Disordered" evidence="1">
    <location>
        <begin position="31"/>
        <end position="112"/>
    </location>
</feature>
<keyword evidence="2" id="KW-1185">Reference proteome</keyword>